<organism evidence="1 2">
    <name type="scientific">Coemansia pectinata</name>
    <dbReference type="NCBI Taxonomy" id="1052879"/>
    <lineage>
        <taxon>Eukaryota</taxon>
        <taxon>Fungi</taxon>
        <taxon>Fungi incertae sedis</taxon>
        <taxon>Zoopagomycota</taxon>
        <taxon>Kickxellomycotina</taxon>
        <taxon>Kickxellomycetes</taxon>
        <taxon>Kickxellales</taxon>
        <taxon>Kickxellaceae</taxon>
        <taxon>Coemansia</taxon>
    </lineage>
</organism>
<reference evidence="1" key="1">
    <citation type="submission" date="2022-07" db="EMBL/GenBank/DDBJ databases">
        <title>Phylogenomic reconstructions and comparative analyses of Kickxellomycotina fungi.</title>
        <authorList>
            <person name="Reynolds N.K."/>
            <person name="Stajich J.E."/>
            <person name="Barry K."/>
            <person name="Grigoriev I.V."/>
            <person name="Crous P."/>
            <person name="Smith M.E."/>
        </authorList>
    </citation>
    <scope>NUCLEOTIDE SEQUENCE</scope>
    <source>
        <strain evidence="1">BCRC 34297</strain>
    </source>
</reference>
<accession>A0A9W8LDD4</accession>
<sequence>MSVAEISKDRKLDAKVVYLNYHTHYVPTVLDLAKPSQEMAVSIVNLMEEQIELAKRTAALADSAGTAANAGDKLRELSLLSRHKRAKLGKQTIKSTLAPESFVLFVAKQLKHRLTTAADADIRDQCQLVLPVVKHDYMPDDSDDMSRIDIGLVCASTNAEDVAKPKAAYRELFAVVVEAKRVDKDAEREGAYSQLYDYTHRVYETQLGRRSVWGLVICGTNVYACYFGPDRAFSSLAMDVSIDSS</sequence>
<evidence type="ECO:0000313" key="1">
    <source>
        <dbReference type="EMBL" id="KAJ2755921.1"/>
    </source>
</evidence>
<dbReference type="AlphaFoldDB" id="A0A9W8LDD4"/>
<dbReference type="OrthoDB" id="5584477at2759"/>
<dbReference type="Proteomes" id="UP001140011">
    <property type="component" value="Unassembled WGS sequence"/>
</dbReference>
<keyword evidence="2" id="KW-1185">Reference proteome</keyword>
<comment type="caution">
    <text evidence="1">The sequence shown here is derived from an EMBL/GenBank/DDBJ whole genome shotgun (WGS) entry which is preliminary data.</text>
</comment>
<evidence type="ECO:0000313" key="2">
    <source>
        <dbReference type="Proteomes" id="UP001140011"/>
    </source>
</evidence>
<proteinExistence type="predicted"/>
<name>A0A9W8LDD4_9FUNG</name>
<dbReference type="EMBL" id="JANBUH010000042">
    <property type="protein sequence ID" value="KAJ2755921.1"/>
    <property type="molecule type" value="Genomic_DNA"/>
</dbReference>
<gene>
    <name evidence="1" type="ORF">GGI19_001259</name>
</gene>
<protein>
    <submittedName>
        <fullName evidence="1">Uncharacterized protein</fullName>
    </submittedName>
</protein>